<dbReference type="GeneID" id="64702246"/>
<dbReference type="GO" id="GO:0031380">
    <property type="term" value="C:nuclear RNA-directed RNA polymerase complex"/>
    <property type="evidence" value="ECO:0007669"/>
    <property type="project" value="TreeGrafter"/>
</dbReference>
<feature type="domain" description="RDRP core" evidence="3">
    <location>
        <begin position="181"/>
        <end position="766"/>
    </location>
</feature>
<accession>A0A9P7EXM2</accession>
<evidence type="ECO:0000313" key="5">
    <source>
        <dbReference type="Proteomes" id="UP000823399"/>
    </source>
</evidence>
<evidence type="ECO:0000313" key="4">
    <source>
        <dbReference type="EMBL" id="KAG2094011.1"/>
    </source>
</evidence>
<keyword evidence="1" id="KW-0808">Transferase</keyword>
<dbReference type="GO" id="GO:0003723">
    <property type="term" value="F:RNA binding"/>
    <property type="evidence" value="ECO:0007669"/>
    <property type="project" value="UniProtKB-KW"/>
</dbReference>
<dbReference type="Pfam" id="PF05183">
    <property type="entry name" value="RdRP"/>
    <property type="match status" value="1"/>
</dbReference>
<dbReference type="InterPro" id="IPR057596">
    <property type="entry name" value="RDRP_core"/>
</dbReference>
<dbReference type="OrthoDB" id="10055769at2759"/>
<dbReference type="PANTHER" id="PTHR23079:SF55">
    <property type="entry name" value="RNA-DIRECTED RNA POLYMERASE"/>
    <property type="match status" value="1"/>
</dbReference>
<keyword evidence="1" id="KW-0696">RNA-directed RNA polymerase</keyword>
<dbReference type="Proteomes" id="UP000823399">
    <property type="component" value="Unassembled WGS sequence"/>
</dbReference>
<feature type="region of interest" description="Disordered" evidence="2">
    <location>
        <begin position="519"/>
        <end position="547"/>
    </location>
</feature>
<proteinExistence type="inferred from homology"/>
<dbReference type="EMBL" id="JABBWM010000081">
    <property type="protein sequence ID" value="KAG2094011.1"/>
    <property type="molecule type" value="Genomic_DNA"/>
</dbReference>
<protein>
    <recommendedName>
        <fullName evidence="1">RNA-dependent RNA polymerase</fullName>
        <ecNumber evidence="1">2.7.7.48</ecNumber>
    </recommendedName>
</protein>
<dbReference type="GO" id="GO:0003968">
    <property type="term" value="F:RNA-directed RNA polymerase activity"/>
    <property type="evidence" value="ECO:0007669"/>
    <property type="project" value="UniProtKB-KW"/>
</dbReference>
<gene>
    <name evidence="4" type="ORF">F5147DRAFT_747862</name>
</gene>
<evidence type="ECO:0000259" key="3">
    <source>
        <dbReference type="Pfam" id="PF05183"/>
    </source>
</evidence>
<reference evidence="4" key="1">
    <citation type="journal article" date="2020" name="New Phytol.">
        <title>Comparative genomics reveals dynamic genome evolution in host specialist ectomycorrhizal fungi.</title>
        <authorList>
            <person name="Lofgren L.A."/>
            <person name="Nguyen N.H."/>
            <person name="Vilgalys R."/>
            <person name="Ruytinx J."/>
            <person name="Liao H.L."/>
            <person name="Branco S."/>
            <person name="Kuo A."/>
            <person name="LaButti K."/>
            <person name="Lipzen A."/>
            <person name="Andreopoulos W."/>
            <person name="Pangilinan J."/>
            <person name="Riley R."/>
            <person name="Hundley H."/>
            <person name="Na H."/>
            <person name="Barry K."/>
            <person name="Grigoriev I.V."/>
            <person name="Stajich J.E."/>
            <person name="Kennedy P.G."/>
        </authorList>
    </citation>
    <scope>NUCLEOTIDE SEQUENCE</scope>
    <source>
        <strain evidence="4">FC423</strain>
    </source>
</reference>
<comment type="caution">
    <text evidence="4">The sequence shown here is derived from an EMBL/GenBank/DDBJ whole genome shotgun (WGS) entry which is preliminary data.</text>
</comment>
<dbReference type="AlphaFoldDB" id="A0A9P7EXM2"/>
<name>A0A9P7EXM2_9AGAM</name>
<feature type="compositionally biased region" description="Polar residues" evidence="2">
    <location>
        <begin position="532"/>
        <end position="541"/>
    </location>
</feature>
<comment type="similarity">
    <text evidence="1">Belongs to the RdRP family.</text>
</comment>
<organism evidence="4 5">
    <name type="scientific">Suillus discolor</name>
    <dbReference type="NCBI Taxonomy" id="1912936"/>
    <lineage>
        <taxon>Eukaryota</taxon>
        <taxon>Fungi</taxon>
        <taxon>Dikarya</taxon>
        <taxon>Basidiomycota</taxon>
        <taxon>Agaricomycotina</taxon>
        <taxon>Agaricomycetes</taxon>
        <taxon>Agaricomycetidae</taxon>
        <taxon>Boletales</taxon>
        <taxon>Suillineae</taxon>
        <taxon>Suillaceae</taxon>
        <taxon>Suillus</taxon>
    </lineage>
</organism>
<evidence type="ECO:0000256" key="1">
    <source>
        <dbReference type="RuleBase" id="RU363098"/>
    </source>
</evidence>
<dbReference type="GO" id="GO:0030422">
    <property type="term" value="P:siRNA processing"/>
    <property type="evidence" value="ECO:0007669"/>
    <property type="project" value="TreeGrafter"/>
</dbReference>
<keyword evidence="5" id="KW-1185">Reference proteome</keyword>
<evidence type="ECO:0000256" key="2">
    <source>
        <dbReference type="SAM" id="MobiDB-lite"/>
    </source>
</evidence>
<dbReference type="EC" id="2.7.7.48" evidence="1"/>
<sequence length="985" mass="110178">MSSVGSMGLKRAPDCSLPPSPAATCEVSPCTPVVNLPQVGKSRKWSPFELGVELDIVNIAHCEKAQLVLDRHELAWGTIFELARGVTRGMWTFQDMTEHRLRKLEGTNAQSAWKVATVMADKEPSGMGAPSELWLEYDREQLAIVENKGRGLGTMGQWEGKDYWYGGKIQQVARVVKAGTSFKLELEKPEIRRSHRFSRFLGSRRILQARVPDNLTYGKVGSDLREFFISSKFVLCGRVFVPFHAKEGSVYLFETNQNIDRQTNLSEGDGHRLTLYQFVKWHNPPRLNSMQPISKWSTRWALGLSTSIPTIEFSPENISFIDDQYAMDWDEGKPPAEKIMTDGCGYISGAALTAIKRVMKYSSRPTAVQGRIAGAKGMWVLHPYPAHQTHDGPLKIWIRDSQNKIKIGSLHKVDSAHRIFDLLAPSRVTGPSRLSSQTLVNLAHGHVPFSILKDLMADGLHEEVRQLTEWSGPDSMLMVWRAVEQAGRVVTSRLRRRIAGQARALGLGQLRPHEELAGGIDGSDDVAVNPSLHDSVNQGRNPHSGEPLTLHESVLELLQAGFHPLKLDRLFYKLEYVVTQVLDDYIKKFHIPVEESLEAYIIPDPYGVLEEGQIHFCSSELITDPESGARMNTVTGPVLVWRNPTRLPSDVQKVTAVSHPKLDEYFDVIVFPVKGKRSLASYLGGGDTVTLVWSKRLVENFNTAPLCMAPAGLGDDFEREVEQVEKFKERISNLSPKEAQTAFQKALLLGLAETKIGLYSKFHDLAVKRRVFEEDRKNNGKRKPYYMAALEQNTEGQEVSKRKGSTPYLLDALVDEGRRLRNNFLKHAVDHDLTLPYLRASRRAAEALQDGFHVLQDNLSVVQAHVKEAHGKWQAAVSLQKKASEGRGSSDPKTQAIQKSVQRFARWPDSKKILFFSDEGRKTIMASYAYTLSGSFGFSVAFAELCAIKARAQGAVLFADRFADVMCIPNNTLRALSQAQDDADE</sequence>
<dbReference type="PANTHER" id="PTHR23079">
    <property type="entry name" value="RNA-DEPENDENT RNA POLYMERASE"/>
    <property type="match status" value="1"/>
</dbReference>
<dbReference type="InterPro" id="IPR007855">
    <property type="entry name" value="RDRP"/>
</dbReference>
<dbReference type="RefSeq" id="XP_041287377.1">
    <property type="nucleotide sequence ID" value="XM_041439987.1"/>
</dbReference>
<keyword evidence="1" id="KW-0694">RNA-binding</keyword>
<keyword evidence="1" id="KW-0548">Nucleotidyltransferase</keyword>
<comment type="catalytic activity">
    <reaction evidence="1">
        <text>RNA(n) + a ribonucleoside 5'-triphosphate = RNA(n+1) + diphosphate</text>
        <dbReference type="Rhea" id="RHEA:21248"/>
        <dbReference type="Rhea" id="RHEA-COMP:14527"/>
        <dbReference type="Rhea" id="RHEA-COMP:17342"/>
        <dbReference type="ChEBI" id="CHEBI:33019"/>
        <dbReference type="ChEBI" id="CHEBI:61557"/>
        <dbReference type="ChEBI" id="CHEBI:140395"/>
        <dbReference type="EC" id="2.7.7.48"/>
    </reaction>
</comment>